<reference evidence="2" key="1">
    <citation type="submission" date="2023-03" db="EMBL/GenBank/DDBJ databases">
        <title>Massive genome expansion in bonnet fungi (Mycena s.s.) driven by repeated elements and novel gene families across ecological guilds.</title>
        <authorList>
            <consortium name="Lawrence Berkeley National Laboratory"/>
            <person name="Harder C.B."/>
            <person name="Miyauchi S."/>
            <person name="Viragh M."/>
            <person name="Kuo A."/>
            <person name="Thoen E."/>
            <person name="Andreopoulos B."/>
            <person name="Lu D."/>
            <person name="Skrede I."/>
            <person name="Drula E."/>
            <person name="Henrissat B."/>
            <person name="Morin E."/>
            <person name="Kohler A."/>
            <person name="Barry K."/>
            <person name="LaButti K."/>
            <person name="Morin E."/>
            <person name="Salamov A."/>
            <person name="Lipzen A."/>
            <person name="Mereny Z."/>
            <person name="Hegedus B."/>
            <person name="Baldrian P."/>
            <person name="Stursova M."/>
            <person name="Weitz H."/>
            <person name="Taylor A."/>
            <person name="Grigoriev I.V."/>
            <person name="Nagy L.G."/>
            <person name="Martin F."/>
            <person name="Kauserud H."/>
        </authorList>
    </citation>
    <scope>NUCLEOTIDE SEQUENCE</scope>
    <source>
        <strain evidence="2">CBHHK002</strain>
    </source>
</reference>
<sequence length="196" mass="21852">MSTLLSQPPMSPTRSDTFTRSETFTRSVTPSDTYTRSVTPSNTNTYTRTDTFTPSNTYSQTGTTTTHTPSNTNTLHQDVHADQHRHVLHRDWHAHAPRVPPPARAGLPALAPRLRPQHRRPLEGAHADAGRVAQAFFILFLLFFVRRQGEERLRKSCQRRGAADARGSAPAGRWRALWAARADAESAQARVGGKYT</sequence>
<gene>
    <name evidence="2" type="ORF">DFH08DRAFT_340766</name>
</gene>
<accession>A0AAD6ZKS1</accession>
<dbReference type="AlphaFoldDB" id="A0AAD6ZKS1"/>
<evidence type="ECO:0000313" key="3">
    <source>
        <dbReference type="Proteomes" id="UP001218218"/>
    </source>
</evidence>
<feature type="compositionally biased region" description="Polar residues" evidence="1">
    <location>
        <begin position="1"/>
        <end position="38"/>
    </location>
</feature>
<comment type="caution">
    <text evidence="2">The sequence shown here is derived from an EMBL/GenBank/DDBJ whole genome shotgun (WGS) entry which is preliminary data.</text>
</comment>
<name>A0AAD6ZKS1_9AGAR</name>
<organism evidence="2 3">
    <name type="scientific">Mycena albidolilacea</name>
    <dbReference type="NCBI Taxonomy" id="1033008"/>
    <lineage>
        <taxon>Eukaryota</taxon>
        <taxon>Fungi</taxon>
        <taxon>Dikarya</taxon>
        <taxon>Basidiomycota</taxon>
        <taxon>Agaricomycotina</taxon>
        <taxon>Agaricomycetes</taxon>
        <taxon>Agaricomycetidae</taxon>
        <taxon>Agaricales</taxon>
        <taxon>Marasmiineae</taxon>
        <taxon>Mycenaceae</taxon>
        <taxon>Mycena</taxon>
    </lineage>
</organism>
<protein>
    <submittedName>
        <fullName evidence="2">Uncharacterized protein</fullName>
    </submittedName>
</protein>
<evidence type="ECO:0000313" key="2">
    <source>
        <dbReference type="EMBL" id="KAJ7326498.1"/>
    </source>
</evidence>
<dbReference type="EMBL" id="JARIHO010000042">
    <property type="protein sequence ID" value="KAJ7326498.1"/>
    <property type="molecule type" value="Genomic_DNA"/>
</dbReference>
<feature type="compositionally biased region" description="Low complexity" evidence="1">
    <location>
        <begin position="39"/>
        <end position="74"/>
    </location>
</feature>
<feature type="region of interest" description="Disordered" evidence="1">
    <location>
        <begin position="1"/>
        <end position="75"/>
    </location>
</feature>
<evidence type="ECO:0000256" key="1">
    <source>
        <dbReference type="SAM" id="MobiDB-lite"/>
    </source>
</evidence>
<dbReference type="Proteomes" id="UP001218218">
    <property type="component" value="Unassembled WGS sequence"/>
</dbReference>
<keyword evidence="3" id="KW-1185">Reference proteome</keyword>
<proteinExistence type="predicted"/>